<dbReference type="Pfam" id="PF00130">
    <property type="entry name" value="C1_1"/>
    <property type="match status" value="1"/>
</dbReference>
<dbReference type="CDD" id="cd08756">
    <property type="entry name" value="RGS_GEF_like"/>
    <property type="match status" value="1"/>
</dbReference>
<dbReference type="GO" id="GO:0007186">
    <property type="term" value="P:G protein-coupled receptor signaling pathway"/>
    <property type="evidence" value="ECO:0007669"/>
    <property type="project" value="TreeGrafter"/>
</dbReference>
<dbReference type="EnsemblMetazoa" id="PHUM164820-RA">
    <property type="protein sequence ID" value="PHUM164820-PA"/>
    <property type="gene ID" value="PHUM164820"/>
</dbReference>
<evidence type="ECO:0000313" key="8">
    <source>
        <dbReference type="Proteomes" id="UP000009046"/>
    </source>
</evidence>
<dbReference type="CDD" id="cd20832">
    <property type="entry name" value="C1_ARHGEF-like"/>
    <property type="match status" value="1"/>
</dbReference>
<dbReference type="PANTHER" id="PTHR45872:SF2">
    <property type="entry name" value="RHO GUANINE NUCLEOTIDE EXCHANGE FACTOR 2, ISOFORM D"/>
    <property type="match status" value="1"/>
</dbReference>
<dbReference type="Gene3D" id="1.10.167.10">
    <property type="entry name" value="Regulator of G-protein Signalling 4, domain 2"/>
    <property type="match status" value="1"/>
</dbReference>
<evidence type="ECO:0000256" key="3">
    <source>
        <dbReference type="SAM" id="MobiDB-lite"/>
    </source>
</evidence>
<dbReference type="EMBL" id="DS235123">
    <property type="protein sequence ID" value="EEB12220.1"/>
    <property type="molecule type" value="Genomic_DNA"/>
</dbReference>
<dbReference type="InParanoid" id="E0VFR4"/>
<reference evidence="7" key="3">
    <citation type="submission" date="2020-05" db="UniProtKB">
        <authorList>
            <consortium name="EnsemblMetazoa"/>
        </authorList>
    </citation>
    <scope>IDENTIFICATION</scope>
    <source>
        <strain evidence="7">USDA</strain>
    </source>
</reference>
<organism>
    <name type="scientific">Pediculus humanus subsp. corporis</name>
    <name type="common">Body louse</name>
    <dbReference type="NCBI Taxonomy" id="121224"/>
    <lineage>
        <taxon>Eukaryota</taxon>
        <taxon>Metazoa</taxon>
        <taxon>Ecdysozoa</taxon>
        <taxon>Arthropoda</taxon>
        <taxon>Hexapoda</taxon>
        <taxon>Insecta</taxon>
        <taxon>Pterygota</taxon>
        <taxon>Neoptera</taxon>
        <taxon>Paraneoptera</taxon>
        <taxon>Psocodea</taxon>
        <taxon>Troctomorpha</taxon>
        <taxon>Phthiraptera</taxon>
        <taxon>Anoplura</taxon>
        <taxon>Pediculidae</taxon>
        <taxon>Pediculus</taxon>
    </lineage>
</organism>
<dbReference type="PANTHER" id="PTHR45872">
    <property type="entry name" value="RHO GUANINE NUCLEOTIDE EXCHANGE FACTOR 2, ISOFORM D"/>
    <property type="match status" value="1"/>
</dbReference>
<dbReference type="InterPro" id="IPR036305">
    <property type="entry name" value="RGS_sf"/>
</dbReference>
<dbReference type="PROSITE" id="PS50132">
    <property type="entry name" value="RGS"/>
    <property type="match status" value="1"/>
</dbReference>
<evidence type="ECO:0000313" key="6">
    <source>
        <dbReference type="EMBL" id="EEB12220.1"/>
    </source>
</evidence>
<dbReference type="InterPro" id="IPR020454">
    <property type="entry name" value="DAG/PE-bd"/>
</dbReference>
<gene>
    <name evidence="7" type="primary">8236612</name>
    <name evidence="6" type="ORF">Phum_PHUM164820</name>
</gene>
<dbReference type="GeneID" id="8236612"/>
<keyword evidence="1" id="KW-0479">Metal-binding</keyword>
<feature type="compositionally biased region" description="Pro residues" evidence="3">
    <location>
        <begin position="1"/>
        <end position="11"/>
    </location>
</feature>
<dbReference type="VEuPathDB" id="VectorBase:PHUM164820"/>
<dbReference type="EMBL" id="AAZO01001923">
    <property type="status" value="NOT_ANNOTATED_CDS"/>
    <property type="molecule type" value="Genomic_DNA"/>
</dbReference>
<feature type="domain" description="RGS" evidence="5">
    <location>
        <begin position="200"/>
        <end position="305"/>
    </location>
</feature>
<accession>E0VFR4</accession>
<reference evidence="6" key="1">
    <citation type="submission" date="2007-04" db="EMBL/GenBank/DDBJ databases">
        <title>Annotation of Pediculus humanus corporis strain USDA.</title>
        <authorList>
            <person name="Kirkness E."/>
            <person name="Hannick L."/>
            <person name="Hass B."/>
            <person name="Bruggner R."/>
            <person name="Lawson D."/>
            <person name="Bidwell S."/>
            <person name="Joardar V."/>
            <person name="Caler E."/>
            <person name="Walenz B."/>
            <person name="Inman J."/>
            <person name="Schobel S."/>
            <person name="Galinsky K."/>
            <person name="Amedeo P."/>
            <person name="Strausberg R."/>
        </authorList>
    </citation>
    <scope>NUCLEOTIDE SEQUENCE</scope>
    <source>
        <strain>USDA</strain>
    </source>
</reference>
<evidence type="ECO:0008006" key="9">
    <source>
        <dbReference type="Google" id="ProtNLM"/>
    </source>
</evidence>
<dbReference type="InterPro" id="IPR046349">
    <property type="entry name" value="C1-like_sf"/>
</dbReference>
<feature type="compositionally biased region" description="Polar residues" evidence="3">
    <location>
        <begin position="14"/>
        <end position="23"/>
    </location>
</feature>
<dbReference type="GO" id="GO:0001664">
    <property type="term" value="F:G protein-coupled receptor binding"/>
    <property type="evidence" value="ECO:0007669"/>
    <property type="project" value="TreeGrafter"/>
</dbReference>
<proteinExistence type="predicted"/>
<dbReference type="HOGENOM" id="CLU_493744_0_0_1"/>
<dbReference type="CTD" id="8236612"/>
<dbReference type="Pfam" id="PF09128">
    <property type="entry name" value="RGS-like"/>
    <property type="match status" value="1"/>
</dbReference>
<feature type="domain" description="Phorbol-ester/DAG-type" evidence="4">
    <location>
        <begin position="423"/>
        <end position="474"/>
    </location>
</feature>
<feature type="region of interest" description="Disordered" evidence="3">
    <location>
        <begin position="1"/>
        <end position="72"/>
    </location>
</feature>
<dbReference type="SUPFAM" id="SSF48097">
    <property type="entry name" value="Regulator of G-protein signaling, RGS"/>
    <property type="match status" value="1"/>
</dbReference>
<dbReference type="AlphaFoldDB" id="E0VFR4"/>
<sequence length="552" mass="61388">MPSGAGPPLPPRCNNLQVPSNNGAAACLPNQPDGGRADDNNSDTAPPHTASLGHHRTKSNPDPLGSQTPMHNMTPIEACKRLIASESLQDIYKRSKSHPGACDVDSPHESPSGTPPPPYRGITGMTASQSLHNLISDDGGGDDEVQTRPHRDQTPDVSPLRGSLGAQSSTPVGQNIMSMEDDDTSDQELSHLEDHGPFKSLKCLWQHHAHLAVFMNYVLSNSDPSSLLFYLVTDLYKEGNAKEMKKWAYEIHSSFLVPGAPLRLNNVDENFAREIDDVLIRESDKEEILRMIFWKARNRAREELNEQLADFQQKRTAGLGTLFGPSDASLDESIHDKNKEIKIIESILVPKIESYLEDIEKDNVDIRRFTTAAALGTIMGKVFGLRGPHASSVLDRCPTFVSKDKSLKVKLLIGKSRKLSVRGHHFVAHYYYTVTYCNHCQLIIWGIGPQGYQCSNCNFNVHRHNCVRAVEENCPGPICKKDKGDNRIIDRAKKHSEDRDDTVGIGDNDSIIVCVSYDLTKIWFIALNFVLIWSKSKLRGFFGLGKEMFDKV</sequence>
<dbReference type="InterPro" id="IPR002219">
    <property type="entry name" value="PKC_DAG/PE"/>
</dbReference>
<dbReference type="InterPro" id="IPR016137">
    <property type="entry name" value="RGS"/>
</dbReference>
<dbReference type="InterPro" id="IPR044926">
    <property type="entry name" value="RGS_subdomain_2"/>
</dbReference>
<keyword evidence="2" id="KW-0862">Zinc</keyword>
<feature type="compositionally biased region" description="Polar residues" evidence="3">
    <location>
        <begin position="165"/>
        <end position="177"/>
    </location>
</feature>
<dbReference type="OMA" id="NSEAMVN"/>
<dbReference type="OrthoDB" id="2272012at2759"/>
<evidence type="ECO:0000256" key="1">
    <source>
        <dbReference type="ARBA" id="ARBA00022723"/>
    </source>
</evidence>
<dbReference type="GO" id="GO:0005085">
    <property type="term" value="F:guanyl-nucleotide exchange factor activity"/>
    <property type="evidence" value="ECO:0007669"/>
    <property type="project" value="InterPro"/>
</dbReference>
<dbReference type="SMART" id="SM00109">
    <property type="entry name" value="C1"/>
    <property type="match status" value="1"/>
</dbReference>
<dbReference type="Proteomes" id="UP000009046">
    <property type="component" value="Unassembled WGS sequence"/>
</dbReference>
<evidence type="ECO:0000256" key="2">
    <source>
        <dbReference type="ARBA" id="ARBA00022833"/>
    </source>
</evidence>
<dbReference type="eggNOG" id="KOG3520">
    <property type="taxonomic scope" value="Eukaryota"/>
</dbReference>
<evidence type="ECO:0000259" key="4">
    <source>
        <dbReference type="PROSITE" id="PS50081"/>
    </source>
</evidence>
<evidence type="ECO:0000259" key="5">
    <source>
        <dbReference type="PROSITE" id="PS50132"/>
    </source>
</evidence>
<dbReference type="SUPFAM" id="SSF57889">
    <property type="entry name" value="Cysteine-rich domain"/>
    <property type="match status" value="1"/>
</dbReference>
<dbReference type="Gene3D" id="3.30.60.20">
    <property type="match status" value="1"/>
</dbReference>
<reference evidence="6" key="2">
    <citation type="submission" date="2007-04" db="EMBL/GenBank/DDBJ databases">
        <title>The genome of the human body louse.</title>
        <authorList>
            <consortium name="The Human Body Louse Genome Consortium"/>
            <person name="Kirkness E."/>
            <person name="Walenz B."/>
            <person name="Hass B."/>
            <person name="Bruggner R."/>
            <person name="Strausberg R."/>
        </authorList>
    </citation>
    <scope>NUCLEOTIDE SEQUENCE</scope>
    <source>
        <strain>USDA</strain>
    </source>
</reference>
<dbReference type="GO" id="GO:0005737">
    <property type="term" value="C:cytoplasm"/>
    <property type="evidence" value="ECO:0007669"/>
    <property type="project" value="InterPro"/>
</dbReference>
<dbReference type="eggNOG" id="KOG0696">
    <property type="taxonomic scope" value="Eukaryota"/>
</dbReference>
<dbReference type="KEGG" id="phu:Phum_PHUM164820"/>
<protein>
    <recommendedName>
        <fullName evidence="9">Phorbol-ester/DAG-type domain-containing protein</fullName>
    </recommendedName>
</protein>
<dbReference type="PROSITE" id="PS50081">
    <property type="entry name" value="ZF_DAG_PE_2"/>
    <property type="match status" value="1"/>
</dbReference>
<dbReference type="STRING" id="121224.E0VFR4"/>
<feature type="region of interest" description="Disordered" evidence="3">
    <location>
        <begin position="93"/>
        <end position="192"/>
    </location>
</feature>
<dbReference type="RefSeq" id="XP_002424958.1">
    <property type="nucleotide sequence ID" value="XM_002424913.1"/>
</dbReference>
<dbReference type="PRINTS" id="PR00008">
    <property type="entry name" value="DAGPEDOMAIN"/>
</dbReference>
<name>E0VFR4_PEDHC</name>
<dbReference type="GO" id="GO:0046872">
    <property type="term" value="F:metal ion binding"/>
    <property type="evidence" value="ECO:0007669"/>
    <property type="project" value="UniProtKB-KW"/>
</dbReference>
<feature type="compositionally biased region" description="Basic and acidic residues" evidence="3">
    <location>
        <begin position="145"/>
        <end position="154"/>
    </location>
</feature>
<evidence type="ECO:0000313" key="7">
    <source>
        <dbReference type="EnsemblMetazoa" id="PHUM164820-PA"/>
    </source>
</evidence>
<keyword evidence="8" id="KW-1185">Reference proteome</keyword>
<dbReference type="InterPro" id="IPR015212">
    <property type="entry name" value="RGS-like_dom"/>
</dbReference>